<accession>A0A0D7AE36</accession>
<evidence type="ECO:0000256" key="1">
    <source>
        <dbReference type="SAM" id="MobiDB-lite"/>
    </source>
</evidence>
<dbReference type="EMBL" id="KN881726">
    <property type="protein sequence ID" value="KIY49143.1"/>
    <property type="molecule type" value="Genomic_DNA"/>
</dbReference>
<feature type="region of interest" description="Disordered" evidence="1">
    <location>
        <begin position="171"/>
        <end position="193"/>
    </location>
</feature>
<reference evidence="3 4" key="1">
    <citation type="journal article" date="2015" name="Fungal Genet. Biol.">
        <title>Evolution of novel wood decay mechanisms in Agaricales revealed by the genome sequences of Fistulina hepatica and Cylindrobasidium torrendii.</title>
        <authorList>
            <person name="Floudas D."/>
            <person name="Held B.W."/>
            <person name="Riley R."/>
            <person name="Nagy L.G."/>
            <person name="Koehler G."/>
            <person name="Ransdell A.S."/>
            <person name="Younus H."/>
            <person name="Chow J."/>
            <person name="Chiniquy J."/>
            <person name="Lipzen A."/>
            <person name="Tritt A."/>
            <person name="Sun H."/>
            <person name="Haridas S."/>
            <person name="LaButti K."/>
            <person name="Ohm R.A."/>
            <person name="Kues U."/>
            <person name="Blanchette R.A."/>
            <person name="Grigoriev I.V."/>
            <person name="Minto R.E."/>
            <person name="Hibbett D.S."/>
        </authorList>
    </citation>
    <scope>NUCLEOTIDE SEQUENCE [LARGE SCALE GENOMIC DNA]</scope>
    <source>
        <strain evidence="3 4">ATCC 64428</strain>
    </source>
</reference>
<dbReference type="AlphaFoldDB" id="A0A0D7AE36"/>
<sequence length="193" mass="21047">MALYNPRGRVSSRFQATTQRFVLVRFAAALAIHAVVYEIPIVVHLTPGGRRAGATLAWDRDGPCGGDRRKGGFFLSISAGKSIERSGRQHRTAKMTVNALKGIGEMPQSGRKKVDSKATLQRAQWILSQSYFYANGDHQVRITHHHVGLQMAVSHRGTLTASNVPSIKLPNWQHSADGVQGGELPDLTDSTPV</sequence>
<evidence type="ECO:0000313" key="4">
    <source>
        <dbReference type="Proteomes" id="UP000054144"/>
    </source>
</evidence>
<keyword evidence="2" id="KW-0812">Transmembrane</keyword>
<evidence type="ECO:0000256" key="2">
    <source>
        <dbReference type="SAM" id="Phobius"/>
    </source>
</evidence>
<keyword evidence="2" id="KW-1133">Transmembrane helix</keyword>
<dbReference type="Proteomes" id="UP000054144">
    <property type="component" value="Unassembled WGS sequence"/>
</dbReference>
<keyword evidence="4" id="KW-1185">Reference proteome</keyword>
<protein>
    <submittedName>
        <fullName evidence="3">Uncharacterized protein</fullName>
    </submittedName>
</protein>
<feature type="transmembrane region" description="Helical" evidence="2">
    <location>
        <begin position="21"/>
        <end position="43"/>
    </location>
</feature>
<organism evidence="3 4">
    <name type="scientific">Fistulina hepatica ATCC 64428</name>
    <dbReference type="NCBI Taxonomy" id="1128425"/>
    <lineage>
        <taxon>Eukaryota</taxon>
        <taxon>Fungi</taxon>
        <taxon>Dikarya</taxon>
        <taxon>Basidiomycota</taxon>
        <taxon>Agaricomycotina</taxon>
        <taxon>Agaricomycetes</taxon>
        <taxon>Agaricomycetidae</taxon>
        <taxon>Agaricales</taxon>
        <taxon>Fistulinaceae</taxon>
        <taxon>Fistulina</taxon>
    </lineage>
</organism>
<name>A0A0D7AE36_9AGAR</name>
<evidence type="ECO:0000313" key="3">
    <source>
        <dbReference type="EMBL" id="KIY49143.1"/>
    </source>
</evidence>
<proteinExistence type="predicted"/>
<gene>
    <name evidence="3" type="ORF">FISHEDRAFT_58487</name>
</gene>
<keyword evidence="2" id="KW-0472">Membrane</keyword>